<organism evidence="2 3">
    <name type="scientific">Candidatus Macondimonas diazotrophica</name>
    <dbReference type="NCBI Taxonomy" id="2305248"/>
    <lineage>
        <taxon>Bacteria</taxon>
        <taxon>Pseudomonadati</taxon>
        <taxon>Pseudomonadota</taxon>
        <taxon>Gammaproteobacteria</taxon>
        <taxon>Chromatiales</taxon>
        <taxon>Ectothiorhodospiraceae</taxon>
        <taxon>Candidatus Macondimonas</taxon>
    </lineage>
</organism>
<comment type="caution">
    <text evidence="2">The sequence shown here is derived from an EMBL/GenBank/DDBJ whole genome shotgun (WGS) entry which is preliminary data.</text>
</comment>
<evidence type="ECO:0000313" key="2">
    <source>
        <dbReference type="EMBL" id="TFZ81467.1"/>
    </source>
</evidence>
<name>A0A4Z0F5C9_9GAMM</name>
<keyword evidence="1" id="KW-0812">Transmembrane</keyword>
<dbReference type="Proteomes" id="UP000297890">
    <property type="component" value="Unassembled WGS sequence"/>
</dbReference>
<reference evidence="2 3" key="1">
    <citation type="journal article" date="2019" name="ISME J.">
        <title>Candidatus Macondimonas diazotrophica, a novel gammaproteobacterial genus dominating crude-oil-contaminated coastal sediments.</title>
        <authorList>
            <person name="Karthikeyan S."/>
            <person name="Konstantinidis K."/>
        </authorList>
    </citation>
    <scope>NUCLEOTIDE SEQUENCE [LARGE SCALE GENOMIC DNA]</scope>
    <source>
        <strain evidence="2 3">KTK01</strain>
    </source>
</reference>
<dbReference type="AlphaFoldDB" id="A0A4Z0F5C9"/>
<accession>A0A4Z0F5C9</accession>
<keyword evidence="1" id="KW-1133">Transmembrane helix</keyword>
<proteinExistence type="predicted"/>
<evidence type="ECO:0000313" key="3">
    <source>
        <dbReference type="Proteomes" id="UP000297890"/>
    </source>
</evidence>
<keyword evidence="3" id="KW-1185">Reference proteome</keyword>
<gene>
    <name evidence="2" type="ORF">E4680_12365</name>
</gene>
<dbReference type="EMBL" id="SRIO01000022">
    <property type="protein sequence ID" value="TFZ81467.1"/>
    <property type="molecule type" value="Genomic_DNA"/>
</dbReference>
<feature type="transmembrane region" description="Helical" evidence="1">
    <location>
        <begin position="35"/>
        <end position="68"/>
    </location>
</feature>
<protein>
    <submittedName>
        <fullName evidence="2">Uncharacterized protein</fullName>
    </submittedName>
</protein>
<feature type="transmembrane region" description="Helical" evidence="1">
    <location>
        <begin position="6"/>
        <end position="23"/>
    </location>
</feature>
<dbReference type="RefSeq" id="WP_135282728.1">
    <property type="nucleotide sequence ID" value="NZ_SRIO01000022.1"/>
</dbReference>
<evidence type="ECO:0000256" key="1">
    <source>
        <dbReference type="SAM" id="Phobius"/>
    </source>
</evidence>
<sequence length="75" mass="7904">MELLLMGSLTAIAFIILMFKLGIGRFVKFNAASDVIISGVLVLIFAGTFSGMVTGLIAGIIVSLFLWVLKGIKAA</sequence>
<keyword evidence="1" id="KW-0472">Membrane</keyword>